<feature type="transmembrane region" description="Helical" evidence="1">
    <location>
        <begin position="23"/>
        <end position="42"/>
    </location>
</feature>
<dbReference type="InParanoid" id="A0A0Q9WIV7"/>
<keyword evidence="3" id="KW-1185">Reference proteome</keyword>
<reference evidence="2 3" key="1">
    <citation type="journal article" date="2007" name="Nature">
        <title>Evolution of genes and genomes on the Drosophila phylogeny.</title>
        <authorList>
            <consortium name="Drosophila 12 Genomes Consortium"/>
            <person name="Clark A.G."/>
            <person name="Eisen M.B."/>
            <person name="Smith D.R."/>
            <person name="Bergman C.M."/>
            <person name="Oliver B."/>
            <person name="Markow T.A."/>
            <person name="Kaufman T.C."/>
            <person name="Kellis M."/>
            <person name="Gelbart W."/>
            <person name="Iyer V.N."/>
            <person name="Pollard D.A."/>
            <person name="Sackton T.B."/>
            <person name="Larracuente A.M."/>
            <person name="Singh N.D."/>
            <person name="Abad J.P."/>
            <person name="Abt D.N."/>
            <person name="Adryan B."/>
            <person name="Aguade M."/>
            <person name="Akashi H."/>
            <person name="Anderson W.W."/>
            <person name="Aquadro C.F."/>
            <person name="Ardell D.H."/>
            <person name="Arguello R."/>
            <person name="Artieri C.G."/>
            <person name="Barbash D.A."/>
            <person name="Barker D."/>
            <person name="Barsanti P."/>
            <person name="Batterham P."/>
            <person name="Batzoglou S."/>
            <person name="Begun D."/>
            <person name="Bhutkar A."/>
            <person name="Blanco E."/>
            <person name="Bosak S.A."/>
            <person name="Bradley R.K."/>
            <person name="Brand A.D."/>
            <person name="Brent M.R."/>
            <person name="Brooks A.N."/>
            <person name="Brown R.H."/>
            <person name="Butlin R.K."/>
            <person name="Caggese C."/>
            <person name="Calvi B.R."/>
            <person name="Bernardo de Carvalho A."/>
            <person name="Caspi A."/>
            <person name="Castrezana S."/>
            <person name="Celniker S.E."/>
            <person name="Chang J.L."/>
            <person name="Chapple C."/>
            <person name="Chatterji S."/>
            <person name="Chinwalla A."/>
            <person name="Civetta A."/>
            <person name="Clifton S.W."/>
            <person name="Comeron J.M."/>
            <person name="Costello J.C."/>
            <person name="Coyne J.A."/>
            <person name="Daub J."/>
            <person name="David R.G."/>
            <person name="Delcher A.L."/>
            <person name="Delehaunty K."/>
            <person name="Do C.B."/>
            <person name="Ebling H."/>
            <person name="Edwards K."/>
            <person name="Eickbush T."/>
            <person name="Evans J.D."/>
            <person name="Filipski A."/>
            <person name="Findeiss S."/>
            <person name="Freyhult E."/>
            <person name="Fulton L."/>
            <person name="Fulton R."/>
            <person name="Garcia A.C."/>
            <person name="Gardiner A."/>
            <person name="Garfield D.A."/>
            <person name="Garvin B.E."/>
            <person name="Gibson G."/>
            <person name="Gilbert D."/>
            <person name="Gnerre S."/>
            <person name="Godfrey J."/>
            <person name="Good R."/>
            <person name="Gotea V."/>
            <person name="Gravely B."/>
            <person name="Greenberg A.J."/>
            <person name="Griffiths-Jones S."/>
            <person name="Gross S."/>
            <person name="Guigo R."/>
            <person name="Gustafson E.A."/>
            <person name="Haerty W."/>
            <person name="Hahn M.W."/>
            <person name="Halligan D.L."/>
            <person name="Halpern A.L."/>
            <person name="Halter G.M."/>
            <person name="Han M.V."/>
            <person name="Heger A."/>
            <person name="Hillier L."/>
            <person name="Hinrichs A.S."/>
            <person name="Holmes I."/>
            <person name="Hoskins R.A."/>
            <person name="Hubisz M.J."/>
            <person name="Hultmark D."/>
            <person name="Huntley M.A."/>
            <person name="Jaffe D.B."/>
            <person name="Jagadeeshan S."/>
            <person name="Jeck W.R."/>
            <person name="Johnson J."/>
            <person name="Jones C.D."/>
            <person name="Jordan W.C."/>
            <person name="Karpen G.H."/>
            <person name="Kataoka E."/>
            <person name="Keightley P.D."/>
            <person name="Kheradpour P."/>
            <person name="Kirkness E.F."/>
            <person name="Koerich L.B."/>
            <person name="Kristiansen K."/>
            <person name="Kudrna D."/>
            <person name="Kulathinal R.J."/>
            <person name="Kumar S."/>
            <person name="Kwok R."/>
            <person name="Lander E."/>
            <person name="Langley C.H."/>
            <person name="Lapoint R."/>
            <person name="Lazzaro B.P."/>
            <person name="Lee S.J."/>
            <person name="Levesque L."/>
            <person name="Li R."/>
            <person name="Lin C.F."/>
            <person name="Lin M.F."/>
            <person name="Lindblad-Toh K."/>
            <person name="Llopart A."/>
            <person name="Long M."/>
            <person name="Low L."/>
            <person name="Lozovsky E."/>
            <person name="Lu J."/>
            <person name="Luo M."/>
            <person name="Machado C.A."/>
            <person name="Makalowski W."/>
            <person name="Marzo M."/>
            <person name="Matsuda M."/>
            <person name="Matzkin L."/>
            <person name="McAllister B."/>
            <person name="McBride C.S."/>
            <person name="McKernan B."/>
            <person name="McKernan K."/>
            <person name="Mendez-Lago M."/>
            <person name="Minx P."/>
            <person name="Mollenhauer M.U."/>
            <person name="Montooth K."/>
            <person name="Mount S.M."/>
            <person name="Mu X."/>
            <person name="Myers E."/>
            <person name="Negre B."/>
            <person name="Newfeld S."/>
            <person name="Nielsen R."/>
            <person name="Noor M.A."/>
            <person name="O'Grady P."/>
            <person name="Pachter L."/>
            <person name="Papaceit M."/>
            <person name="Parisi M.J."/>
            <person name="Parisi M."/>
            <person name="Parts L."/>
            <person name="Pedersen J.S."/>
            <person name="Pesole G."/>
            <person name="Phillippy A.M."/>
            <person name="Ponting C.P."/>
            <person name="Pop M."/>
            <person name="Porcelli D."/>
            <person name="Powell J.R."/>
            <person name="Prohaska S."/>
            <person name="Pruitt K."/>
            <person name="Puig M."/>
            <person name="Quesneville H."/>
            <person name="Ram K.R."/>
            <person name="Rand D."/>
            <person name="Rasmussen M.D."/>
            <person name="Reed L.K."/>
            <person name="Reenan R."/>
            <person name="Reily A."/>
            <person name="Remington K.A."/>
            <person name="Rieger T.T."/>
            <person name="Ritchie M.G."/>
            <person name="Robin C."/>
            <person name="Rogers Y.H."/>
            <person name="Rohde C."/>
            <person name="Rozas J."/>
            <person name="Rubenfield M.J."/>
            <person name="Ruiz A."/>
            <person name="Russo S."/>
            <person name="Salzberg S.L."/>
            <person name="Sanchez-Gracia A."/>
            <person name="Saranga D.J."/>
            <person name="Sato H."/>
            <person name="Schaeffer S.W."/>
            <person name="Schatz M.C."/>
            <person name="Schlenke T."/>
            <person name="Schwartz R."/>
            <person name="Segarra C."/>
            <person name="Singh R.S."/>
            <person name="Sirot L."/>
            <person name="Sirota M."/>
            <person name="Sisneros N.B."/>
            <person name="Smith C.D."/>
            <person name="Smith T.F."/>
            <person name="Spieth J."/>
            <person name="Stage D.E."/>
            <person name="Stark A."/>
            <person name="Stephan W."/>
            <person name="Strausberg R.L."/>
            <person name="Strempel S."/>
            <person name="Sturgill D."/>
            <person name="Sutton G."/>
            <person name="Sutton G.G."/>
            <person name="Tao W."/>
            <person name="Teichmann S."/>
            <person name="Tobari Y.N."/>
            <person name="Tomimura Y."/>
            <person name="Tsolas J.M."/>
            <person name="Valente V.L."/>
            <person name="Venter E."/>
            <person name="Venter J.C."/>
            <person name="Vicario S."/>
            <person name="Vieira F.G."/>
            <person name="Vilella A.J."/>
            <person name="Villasante A."/>
            <person name="Walenz B."/>
            <person name="Wang J."/>
            <person name="Wasserman M."/>
            <person name="Watts T."/>
            <person name="Wilson D."/>
            <person name="Wilson R.K."/>
            <person name="Wing R.A."/>
            <person name="Wolfner M.F."/>
            <person name="Wong A."/>
            <person name="Wong G.K."/>
            <person name="Wu C.I."/>
            <person name="Wu G."/>
            <person name="Yamamoto D."/>
            <person name="Yang H.P."/>
            <person name="Yang S.P."/>
            <person name="Yorke J.A."/>
            <person name="Yoshida K."/>
            <person name="Zdobnov E."/>
            <person name="Zhang P."/>
            <person name="Zhang Y."/>
            <person name="Zimin A.V."/>
            <person name="Baldwin J."/>
            <person name="Abdouelleil A."/>
            <person name="Abdulkadir J."/>
            <person name="Abebe A."/>
            <person name="Abera B."/>
            <person name="Abreu J."/>
            <person name="Acer S.C."/>
            <person name="Aftuck L."/>
            <person name="Alexander A."/>
            <person name="An P."/>
            <person name="Anderson E."/>
            <person name="Anderson S."/>
            <person name="Arachi H."/>
            <person name="Azer M."/>
            <person name="Bachantsang P."/>
            <person name="Barry A."/>
            <person name="Bayul T."/>
            <person name="Berlin A."/>
            <person name="Bessette D."/>
            <person name="Bloom T."/>
            <person name="Blye J."/>
            <person name="Boguslavskiy L."/>
            <person name="Bonnet C."/>
            <person name="Boukhgalter B."/>
            <person name="Bourzgui I."/>
            <person name="Brown A."/>
            <person name="Cahill P."/>
            <person name="Channer S."/>
            <person name="Cheshatsang Y."/>
            <person name="Chuda L."/>
            <person name="Citroen M."/>
            <person name="Collymore A."/>
            <person name="Cooke P."/>
            <person name="Costello M."/>
            <person name="D'Aco K."/>
            <person name="Daza R."/>
            <person name="De Haan G."/>
            <person name="DeGray S."/>
            <person name="DeMaso C."/>
            <person name="Dhargay N."/>
            <person name="Dooley K."/>
            <person name="Dooley E."/>
            <person name="Doricent M."/>
            <person name="Dorje P."/>
            <person name="Dorjee K."/>
            <person name="Dupes A."/>
            <person name="Elong R."/>
            <person name="Falk J."/>
            <person name="Farina A."/>
            <person name="Faro S."/>
            <person name="Ferguson D."/>
            <person name="Fisher S."/>
            <person name="Foley C.D."/>
            <person name="Franke A."/>
            <person name="Friedrich D."/>
            <person name="Gadbois L."/>
            <person name="Gearin G."/>
            <person name="Gearin C.R."/>
            <person name="Giannoukos G."/>
            <person name="Goode T."/>
            <person name="Graham J."/>
            <person name="Grandbois E."/>
            <person name="Grewal S."/>
            <person name="Gyaltsen K."/>
            <person name="Hafez N."/>
            <person name="Hagos B."/>
            <person name="Hall J."/>
            <person name="Henson C."/>
            <person name="Hollinger A."/>
            <person name="Honan T."/>
            <person name="Huard M.D."/>
            <person name="Hughes L."/>
            <person name="Hurhula B."/>
            <person name="Husby M.E."/>
            <person name="Kamat A."/>
            <person name="Kanga B."/>
            <person name="Kashin S."/>
            <person name="Khazanovich D."/>
            <person name="Kisner P."/>
            <person name="Lance K."/>
            <person name="Lara M."/>
            <person name="Lee W."/>
            <person name="Lennon N."/>
            <person name="Letendre F."/>
            <person name="LeVine R."/>
            <person name="Lipovsky A."/>
            <person name="Liu X."/>
            <person name="Liu J."/>
            <person name="Liu S."/>
            <person name="Lokyitsang T."/>
            <person name="Lokyitsang Y."/>
            <person name="Lubonja R."/>
            <person name="Lui A."/>
            <person name="MacDonald P."/>
            <person name="Magnisalis V."/>
            <person name="Maru K."/>
            <person name="Matthews C."/>
            <person name="McCusker W."/>
            <person name="McDonough S."/>
            <person name="Mehta T."/>
            <person name="Meldrim J."/>
            <person name="Meneus L."/>
            <person name="Mihai O."/>
            <person name="Mihalev A."/>
            <person name="Mihova T."/>
            <person name="Mittelman R."/>
            <person name="Mlenga V."/>
            <person name="Montmayeur A."/>
            <person name="Mulrain L."/>
            <person name="Navidi A."/>
            <person name="Naylor J."/>
            <person name="Negash T."/>
            <person name="Nguyen T."/>
            <person name="Nguyen N."/>
            <person name="Nicol R."/>
            <person name="Norbu C."/>
            <person name="Norbu N."/>
            <person name="Novod N."/>
            <person name="O'Neill B."/>
            <person name="Osman S."/>
            <person name="Markiewicz E."/>
            <person name="Oyono O.L."/>
            <person name="Patti C."/>
            <person name="Phunkhang P."/>
            <person name="Pierre F."/>
            <person name="Priest M."/>
            <person name="Raghuraman S."/>
            <person name="Rege F."/>
            <person name="Reyes R."/>
            <person name="Rise C."/>
            <person name="Rogov P."/>
            <person name="Ross K."/>
            <person name="Ryan E."/>
            <person name="Settipalli S."/>
            <person name="Shea T."/>
            <person name="Sherpa N."/>
            <person name="Shi L."/>
            <person name="Shih D."/>
            <person name="Sparrow T."/>
            <person name="Spaulding J."/>
            <person name="Stalker J."/>
            <person name="Stange-Thomann N."/>
            <person name="Stavropoulos S."/>
            <person name="Stone C."/>
            <person name="Strader C."/>
            <person name="Tesfaye S."/>
            <person name="Thomson T."/>
            <person name="Thoulutsang Y."/>
            <person name="Thoulutsang D."/>
            <person name="Topham K."/>
            <person name="Topping I."/>
            <person name="Tsamla T."/>
            <person name="Vassiliev H."/>
            <person name="Vo A."/>
            <person name="Wangchuk T."/>
            <person name="Wangdi T."/>
            <person name="Weiand M."/>
            <person name="Wilkinson J."/>
            <person name="Wilson A."/>
            <person name="Yadav S."/>
            <person name="Young G."/>
            <person name="Yu Q."/>
            <person name="Zembek L."/>
            <person name="Zhong D."/>
            <person name="Zimmer A."/>
            <person name="Zwirko Z."/>
            <person name="Jaffe D.B."/>
            <person name="Alvarez P."/>
            <person name="Brockman W."/>
            <person name="Butler J."/>
            <person name="Chin C."/>
            <person name="Gnerre S."/>
            <person name="Grabherr M."/>
            <person name="Kleber M."/>
            <person name="Mauceli E."/>
            <person name="MacCallum I."/>
        </authorList>
    </citation>
    <scope>NUCLEOTIDE SEQUENCE [LARGE SCALE GENOMIC DNA]</scope>
    <source>
        <strain evidence="3">Tucson 15010-1051.87</strain>
    </source>
</reference>
<gene>
    <name evidence="2" type="primary">Dvir\GJ26667</name>
    <name evidence="2" type="ORF">Dvir_GJ26667</name>
</gene>
<keyword evidence="1" id="KW-0812">Transmembrane</keyword>
<evidence type="ECO:0000313" key="3">
    <source>
        <dbReference type="Proteomes" id="UP000008792"/>
    </source>
</evidence>
<organism evidence="2 3">
    <name type="scientific">Drosophila virilis</name>
    <name type="common">Fruit fly</name>
    <dbReference type="NCBI Taxonomy" id="7244"/>
    <lineage>
        <taxon>Eukaryota</taxon>
        <taxon>Metazoa</taxon>
        <taxon>Ecdysozoa</taxon>
        <taxon>Arthropoda</taxon>
        <taxon>Hexapoda</taxon>
        <taxon>Insecta</taxon>
        <taxon>Pterygota</taxon>
        <taxon>Neoptera</taxon>
        <taxon>Endopterygota</taxon>
        <taxon>Diptera</taxon>
        <taxon>Brachycera</taxon>
        <taxon>Muscomorpha</taxon>
        <taxon>Ephydroidea</taxon>
        <taxon>Drosophilidae</taxon>
        <taxon>Drosophila</taxon>
    </lineage>
</organism>
<name>A0A0Q9WIV7_DROVI</name>
<dbReference type="AlphaFoldDB" id="A0A0Q9WIV7"/>
<keyword evidence="1" id="KW-0472">Membrane</keyword>
<feature type="transmembrane region" description="Helical" evidence="1">
    <location>
        <begin position="62"/>
        <end position="84"/>
    </location>
</feature>
<dbReference type="Proteomes" id="UP000008792">
    <property type="component" value="Unassembled WGS sequence"/>
</dbReference>
<evidence type="ECO:0000313" key="2">
    <source>
        <dbReference type="EMBL" id="KRF83894.1"/>
    </source>
</evidence>
<protein>
    <submittedName>
        <fullName evidence="2">Uncharacterized protein, isoform A</fullName>
    </submittedName>
</protein>
<feature type="transmembrane region" description="Helical" evidence="1">
    <location>
        <begin position="90"/>
        <end position="117"/>
    </location>
</feature>
<dbReference type="EMBL" id="CH940647">
    <property type="protein sequence ID" value="KRF83894.1"/>
    <property type="molecule type" value="Genomic_DNA"/>
</dbReference>
<evidence type="ECO:0000256" key="1">
    <source>
        <dbReference type="SAM" id="Phobius"/>
    </source>
</evidence>
<sequence length="124" mass="14168">MCQCESCACMDDKCGTTLKEKQIVVIVLSWVYTLFTLIYAAVQIDAASNRLQTRSERDATIAYLIILIFTCLQIVGAIFLTVGFCCNKKLLYLLGIIFTSLLMWLPILQIFLIIWACRYYSVKM</sequence>
<keyword evidence="1" id="KW-1133">Transmembrane helix</keyword>
<accession>A0A0Q9WIV7</accession>
<proteinExistence type="predicted"/>